<keyword evidence="6" id="KW-1185">Reference proteome</keyword>
<feature type="region of interest" description="Disordered" evidence="1">
    <location>
        <begin position="97"/>
        <end position="118"/>
    </location>
</feature>
<dbReference type="InterPro" id="IPR056605">
    <property type="entry name" value="LTI65_LTI78_N"/>
</dbReference>
<evidence type="ECO:0000259" key="4">
    <source>
        <dbReference type="Pfam" id="PF23403"/>
    </source>
</evidence>
<feature type="domain" description="LTI65/LTI78 PGEED repeat" evidence="2">
    <location>
        <begin position="426"/>
        <end position="456"/>
    </location>
</feature>
<proteinExistence type="predicted"/>
<feature type="domain" description="LTI65/LTI78 N-terminal" evidence="4">
    <location>
        <begin position="27"/>
        <end position="102"/>
    </location>
</feature>
<dbReference type="AlphaFoldDB" id="B9R9B7"/>
<feature type="compositionally biased region" description="Basic residues" evidence="1">
    <location>
        <begin position="34"/>
        <end position="54"/>
    </location>
</feature>
<dbReference type="FunCoup" id="B9R9B7">
    <property type="interactions" value="219"/>
</dbReference>
<dbReference type="GO" id="GO:0009737">
    <property type="term" value="P:response to abscisic acid"/>
    <property type="evidence" value="ECO:0007669"/>
    <property type="project" value="InterPro"/>
</dbReference>
<feature type="compositionally biased region" description="Basic and acidic residues" evidence="1">
    <location>
        <begin position="55"/>
        <end position="68"/>
    </location>
</feature>
<feature type="compositionally biased region" description="Polar residues" evidence="1">
    <location>
        <begin position="307"/>
        <end position="319"/>
    </location>
</feature>
<feature type="compositionally biased region" description="Basic and acidic residues" evidence="1">
    <location>
        <begin position="210"/>
        <end position="225"/>
    </location>
</feature>
<organism evidence="5 6">
    <name type="scientific">Ricinus communis</name>
    <name type="common">Castor bean</name>
    <dbReference type="NCBI Taxonomy" id="3988"/>
    <lineage>
        <taxon>Eukaryota</taxon>
        <taxon>Viridiplantae</taxon>
        <taxon>Streptophyta</taxon>
        <taxon>Embryophyta</taxon>
        <taxon>Tracheophyta</taxon>
        <taxon>Spermatophyta</taxon>
        <taxon>Magnoliopsida</taxon>
        <taxon>eudicotyledons</taxon>
        <taxon>Gunneridae</taxon>
        <taxon>Pentapetalae</taxon>
        <taxon>rosids</taxon>
        <taxon>fabids</taxon>
        <taxon>Malpighiales</taxon>
        <taxon>Euphorbiaceae</taxon>
        <taxon>Acalyphoideae</taxon>
        <taxon>Acalypheae</taxon>
        <taxon>Ricinus</taxon>
    </lineage>
</organism>
<reference evidence="6" key="1">
    <citation type="journal article" date="2010" name="Nat. Biotechnol.">
        <title>Draft genome sequence of the oilseed species Ricinus communis.</title>
        <authorList>
            <person name="Chan A.P."/>
            <person name="Crabtree J."/>
            <person name="Zhao Q."/>
            <person name="Lorenzi H."/>
            <person name="Orvis J."/>
            <person name="Puiu D."/>
            <person name="Melake-Berhan A."/>
            <person name="Jones K.M."/>
            <person name="Redman J."/>
            <person name="Chen G."/>
            <person name="Cahoon E.B."/>
            <person name="Gedil M."/>
            <person name="Stanke M."/>
            <person name="Haas B.J."/>
            <person name="Wortman J.R."/>
            <person name="Fraser-Liggett C.M."/>
            <person name="Ravel J."/>
            <person name="Rabinowicz P.D."/>
        </authorList>
    </citation>
    <scope>NUCLEOTIDE SEQUENCE [LARGE SCALE GENOMIC DNA]</scope>
    <source>
        <strain evidence="6">cv. Hale</strain>
    </source>
</reference>
<dbReference type="STRING" id="3988.B9R9B7"/>
<gene>
    <name evidence="5" type="ORF">RCOM_1496000</name>
</gene>
<dbReference type="InterPro" id="IPR057058">
    <property type="entry name" value="LTI65_LTI78_NYQTKV"/>
</dbReference>
<sequence>MNSQILRPHGHPYEQETHNAGLHAEDEDHEKKSVLKKVKAKAKKIKNTLVHGHGHNHDHEEDRLHRVPDDHDLYEEDDDEDDEMFDDPQIHGTSAAFESAATKNSSVSGQAERLDDPEAYYGRSTAMKDDYYGDHARVTGREKSFLPGEEVALRRTSNIKEVPHTPLNAPASITPGIVEQTKVANPIETSTREQKANSRGQPEVNLEMPKGLEEDPHAPKDRPEDTTPSNYQTKVADPTGAGGGEIGITSILPSFDKMNITSEPKPRAEEDLPTRPHDKSIFPTGSHDQFSPEPISPMPVDSHDSSRSVSETPDASKQGSYKEKIYSATSAIADKAISAKNVIASKIGYQENNNKEHEMHVGEEQRKTNLASSPVEYGKKVAATVTEKLSPVYEKVAETSNIVMSKVPGIGGSIGSEGANNVKGQDKGVSVKDYFAEKLRPGDEDRALSEVISEALHKQKQEMDQPIGKVTESEEVKRRLGSNEENLEENVDQSSVRIPGGGMMIDKIKGAVGSMLGKRVETQGSSAGNTLRFQIVAKMCMSLWSWTVVNLVLFLPGNVSASGEETGEKRLQESAN</sequence>
<dbReference type="Proteomes" id="UP000008311">
    <property type="component" value="Unassembled WGS sequence"/>
</dbReference>
<evidence type="ECO:0000313" key="6">
    <source>
        <dbReference type="Proteomes" id="UP000008311"/>
    </source>
</evidence>
<feature type="compositionally biased region" description="Basic and acidic residues" evidence="1">
    <location>
        <begin position="11"/>
        <end position="33"/>
    </location>
</feature>
<dbReference type="InterPro" id="IPR037491">
    <property type="entry name" value="LTI78/LTI65"/>
</dbReference>
<dbReference type="Pfam" id="PF23399">
    <property type="entry name" value="LTI65_PGEED"/>
    <property type="match status" value="1"/>
</dbReference>
<feature type="compositionally biased region" description="Basic and acidic residues" evidence="1">
    <location>
        <begin position="264"/>
        <end position="280"/>
    </location>
</feature>
<feature type="region of interest" description="Disordered" evidence="1">
    <location>
        <begin position="1"/>
        <end position="68"/>
    </location>
</feature>
<dbReference type="GO" id="GO:0006950">
    <property type="term" value="P:response to stress"/>
    <property type="evidence" value="ECO:0000318"/>
    <property type="project" value="GO_Central"/>
</dbReference>
<dbReference type="InterPro" id="IPR057059">
    <property type="entry name" value="LTI65/LTI78_PGEED"/>
</dbReference>
<dbReference type="InterPro" id="IPR012418">
    <property type="entry name" value="CAP160"/>
</dbReference>
<dbReference type="Pfam" id="PF07918">
    <property type="entry name" value="CAP160"/>
    <property type="match status" value="1"/>
</dbReference>
<dbReference type="InParanoid" id="B9R9B7"/>
<dbReference type="Pfam" id="PF23403">
    <property type="entry name" value="LTI65_LTI78_N"/>
    <property type="match status" value="1"/>
</dbReference>
<feature type="region of interest" description="Disordered" evidence="1">
    <location>
        <begin position="161"/>
        <end position="322"/>
    </location>
</feature>
<name>B9R9B7_RICCO</name>
<accession>B9R9B7</accession>
<dbReference type="PANTHER" id="PTHR33836:SF1">
    <property type="entry name" value="LOW-TEMPERATURE-INDUCED 65 KDA PROTEIN-RELATED"/>
    <property type="match status" value="1"/>
</dbReference>
<feature type="domain" description="LTI65/LTI78 NYQTKV repeat" evidence="3">
    <location>
        <begin position="203"/>
        <end position="263"/>
    </location>
</feature>
<dbReference type="Pfam" id="PF23402">
    <property type="entry name" value="LTI65_LTI78_NYQTKV"/>
    <property type="match status" value="1"/>
</dbReference>
<dbReference type="PANTHER" id="PTHR33836">
    <property type="entry name" value="LOW-TEMPERATURE-INDUCED 65 KDA PROTEIN-RELATED"/>
    <property type="match status" value="1"/>
</dbReference>
<dbReference type="eggNOG" id="ENOG502QU29">
    <property type="taxonomic scope" value="Eukaryota"/>
</dbReference>
<evidence type="ECO:0000259" key="2">
    <source>
        <dbReference type="Pfam" id="PF23399"/>
    </source>
</evidence>
<protein>
    <recommendedName>
        <fullName evidence="7">Low-temperature-induced 65 kDa protein</fullName>
    </recommendedName>
</protein>
<evidence type="ECO:0000259" key="3">
    <source>
        <dbReference type="Pfam" id="PF23402"/>
    </source>
</evidence>
<evidence type="ECO:0000256" key="1">
    <source>
        <dbReference type="SAM" id="MobiDB-lite"/>
    </source>
</evidence>
<evidence type="ECO:0008006" key="7">
    <source>
        <dbReference type="Google" id="ProtNLM"/>
    </source>
</evidence>
<evidence type="ECO:0000313" key="5">
    <source>
        <dbReference type="EMBL" id="EEF51394.1"/>
    </source>
</evidence>
<dbReference type="EMBL" id="EQ973773">
    <property type="protein sequence ID" value="EEF51394.1"/>
    <property type="molecule type" value="Genomic_DNA"/>
</dbReference>